<gene>
    <name evidence="10" type="primary">glyS</name>
    <name evidence="12" type="ORF">B0W44_05795</name>
</gene>
<dbReference type="Pfam" id="PF02092">
    <property type="entry name" value="tRNA_synt_2f"/>
    <property type="match status" value="1"/>
</dbReference>
<organism evidence="12 13">
    <name type="scientific">Novibacillus thermophilus</name>
    <dbReference type="NCBI Taxonomy" id="1471761"/>
    <lineage>
        <taxon>Bacteria</taxon>
        <taxon>Bacillati</taxon>
        <taxon>Bacillota</taxon>
        <taxon>Bacilli</taxon>
        <taxon>Bacillales</taxon>
        <taxon>Thermoactinomycetaceae</taxon>
        <taxon>Novibacillus</taxon>
    </lineage>
</organism>
<protein>
    <recommendedName>
        <fullName evidence="10">Glycine--tRNA ligase beta subunit</fullName>
        <ecNumber evidence="10">6.1.1.14</ecNumber>
    </recommendedName>
    <alternativeName>
        <fullName evidence="10">Glycyl-tRNA synthetase beta subunit</fullName>
        <shortName evidence="10">GlyRS</shortName>
    </alternativeName>
</protein>
<keyword evidence="7 10" id="KW-0648">Protein biosynthesis</keyword>
<dbReference type="GO" id="GO:0005524">
    <property type="term" value="F:ATP binding"/>
    <property type="evidence" value="ECO:0007669"/>
    <property type="project" value="UniProtKB-UniRule"/>
</dbReference>
<dbReference type="Proteomes" id="UP000188603">
    <property type="component" value="Chromosome"/>
</dbReference>
<keyword evidence="6 10" id="KW-0067">ATP-binding</keyword>
<dbReference type="GO" id="GO:0006420">
    <property type="term" value="P:arginyl-tRNA aminoacylation"/>
    <property type="evidence" value="ECO:0007669"/>
    <property type="project" value="InterPro"/>
</dbReference>
<evidence type="ECO:0000256" key="10">
    <source>
        <dbReference type="HAMAP-Rule" id="MF_00255"/>
    </source>
</evidence>
<comment type="subunit">
    <text evidence="10">Tetramer of two alpha and two beta subunits.</text>
</comment>
<evidence type="ECO:0000259" key="11">
    <source>
        <dbReference type="Pfam" id="PF05746"/>
    </source>
</evidence>
<evidence type="ECO:0000256" key="1">
    <source>
        <dbReference type="ARBA" id="ARBA00004496"/>
    </source>
</evidence>
<dbReference type="AlphaFoldDB" id="A0A1U9K5T8"/>
<evidence type="ECO:0000313" key="12">
    <source>
        <dbReference type="EMBL" id="AQS55370.1"/>
    </source>
</evidence>
<dbReference type="KEGG" id="ntr:B0W44_05795"/>
<dbReference type="SUPFAM" id="SSF109604">
    <property type="entry name" value="HD-domain/PDEase-like"/>
    <property type="match status" value="1"/>
</dbReference>
<dbReference type="Pfam" id="PF05746">
    <property type="entry name" value="DALR_1"/>
    <property type="match status" value="1"/>
</dbReference>
<evidence type="ECO:0000256" key="6">
    <source>
        <dbReference type="ARBA" id="ARBA00022840"/>
    </source>
</evidence>
<evidence type="ECO:0000256" key="4">
    <source>
        <dbReference type="ARBA" id="ARBA00022598"/>
    </source>
</evidence>
<feature type="domain" description="DALR anticodon binding" evidence="11">
    <location>
        <begin position="586"/>
        <end position="682"/>
    </location>
</feature>
<dbReference type="OrthoDB" id="9775440at2"/>
<accession>A0A1U9K5T8</accession>
<dbReference type="PRINTS" id="PR01045">
    <property type="entry name" value="TRNASYNTHGB"/>
</dbReference>
<dbReference type="RefSeq" id="WP_077719190.1">
    <property type="nucleotide sequence ID" value="NZ_CP019699.1"/>
</dbReference>
<dbReference type="PANTHER" id="PTHR30075:SF2">
    <property type="entry name" value="GLYCINE--TRNA LIGASE, CHLOROPLASTIC_MITOCHONDRIAL 2"/>
    <property type="match status" value="1"/>
</dbReference>
<dbReference type="STRING" id="1471761.B0W44_05795"/>
<dbReference type="EC" id="6.1.1.14" evidence="10"/>
<dbReference type="PROSITE" id="PS50861">
    <property type="entry name" value="AA_TRNA_LIGASE_II_GLYAB"/>
    <property type="match status" value="1"/>
</dbReference>
<proteinExistence type="inferred from homology"/>
<keyword evidence="8 10" id="KW-0030">Aminoacyl-tRNA synthetase</keyword>
<dbReference type="GO" id="GO:0006426">
    <property type="term" value="P:glycyl-tRNA aminoacylation"/>
    <property type="evidence" value="ECO:0007669"/>
    <property type="project" value="UniProtKB-UniRule"/>
</dbReference>
<dbReference type="GO" id="GO:0004814">
    <property type="term" value="F:arginine-tRNA ligase activity"/>
    <property type="evidence" value="ECO:0007669"/>
    <property type="project" value="InterPro"/>
</dbReference>
<evidence type="ECO:0000256" key="5">
    <source>
        <dbReference type="ARBA" id="ARBA00022741"/>
    </source>
</evidence>
<evidence type="ECO:0000256" key="7">
    <source>
        <dbReference type="ARBA" id="ARBA00022917"/>
    </source>
</evidence>
<name>A0A1U9K5T8_9BACL</name>
<dbReference type="InterPro" id="IPR006194">
    <property type="entry name" value="Gly-tRNA-synth_heterodimer"/>
</dbReference>
<dbReference type="EMBL" id="CP019699">
    <property type="protein sequence ID" value="AQS55370.1"/>
    <property type="molecule type" value="Genomic_DNA"/>
</dbReference>
<dbReference type="PANTHER" id="PTHR30075">
    <property type="entry name" value="GLYCYL-TRNA SYNTHETASE"/>
    <property type="match status" value="1"/>
</dbReference>
<keyword evidence="13" id="KW-1185">Reference proteome</keyword>
<keyword evidence="4 10" id="KW-0436">Ligase</keyword>
<evidence type="ECO:0000256" key="9">
    <source>
        <dbReference type="ARBA" id="ARBA00047937"/>
    </source>
</evidence>
<sequence length="695" mass="78803">MAKRDLLIEVGTEEMPAQVVAPAALQLKEKLVGWLDEQRIRYDRADWYGTPRRIAALVYGVEEEQDALNEEFRGPAKRIAVDENGAWTKAALGFARGKGVSTEHLFFREHKGETYVFARKEQRGQATDRLLKEGLEHIVTSLSFHKTMRWGSHSVRFVRPIRWLVALYGNEVIPVTIAGVSSGNVTYGHRFLGTSMALEIASDYKETLRRGYVIADPEERKQRIREELQKIADENGWSIPVERQLLEEVTYLVEYPTAVSGSFDPAFLEVPDDVLITSMREHQRYFPVKSQEGKLLPHFVTVRNGDDTSLDTVAKGNEKVLRARLADARFFYREDQKRSPSFFNEKLKHVVFHEKLGTVADKVRRIEAVARKLADWLGADQRTKAQIERTAELCKFDLETHMVAEFSELQGKMGEEYARIAGEEPEVAKGIFEHYLPRFAGDDLPVTKTGIVVGLADKIDTIAACFGIGIVPTGSQDPYALRRQAAGITQVILELDLPLILDKLFDAALDELEARDKLARPKHEVVQELFDFFQLRLKHILQSKHVRYDVIDAVLKSGVSHVQGVVAKAELLMERVSDPAFKRTVEAFTRVENLAAKAGGRRLAFNDALNREKAESQLTDAYRRALQRFKAGEENGRIDDMYDAIASMEDAIHTFFDEVMVMVDDAEIRANRLALLQAVSRLTRQFAHFNEIVFA</sequence>
<dbReference type="GO" id="GO:0004820">
    <property type="term" value="F:glycine-tRNA ligase activity"/>
    <property type="evidence" value="ECO:0007669"/>
    <property type="project" value="UniProtKB-UniRule"/>
</dbReference>
<comment type="similarity">
    <text evidence="2 10">Belongs to the class-II aminoacyl-tRNA synthetase family.</text>
</comment>
<dbReference type="InterPro" id="IPR015944">
    <property type="entry name" value="Gly-tRNA-synth_bsu"/>
</dbReference>
<evidence type="ECO:0000256" key="8">
    <source>
        <dbReference type="ARBA" id="ARBA00023146"/>
    </source>
</evidence>
<dbReference type="InterPro" id="IPR008909">
    <property type="entry name" value="DALR_anticod-bd"/>
</dbReference>
<comment type="subcellular location">
    <subcellularLocation>
        <location evidence="1 10">Cytoplasm</location>
    </subcellularLocation>
</comment>
<keyword evidence="3 10" id="KW-0963">Cytoplasm</keyword>
<reference evidence="12 13" key="1">
    <citation type="journal article" date="2015" name="Int. J. Syst. Evol. Microbiol.">
        <title>Novibacillus thermophilus gen. nov., sp. nov., a Gram-staining-negative and moderately thermophilic member of the family Thermoactinomycetaceae.</title>
        <authorList>
            <person name="Yang G."/>
            <person name="Chen J."/>
            <person name="Zhou S."/>
        </authorList>
    </citation>
    <scope>NUCLEOTIDE SEQUENCE [LARGE SCALE GENOMIC DNA]</scope>
    <source>
        <strain evidence="12 13">SG-1</strain>
    </source>
</reference>
<evidence type="ECO:0000313" key="13">
    <source>
        <dbReference type="Proteomes" id="UP000188603"/>
    </source>
</evidence>
<dbReference type="GO" id="GO:0005829">
    <property type="term" value="C:cytosol"/>
    <property type="evidence" value="ECO:0007669"/>
    <property type="project" value="TreeGrafter"/>
</dbReference>
<dbReference type="HAMAP" id="MF_00255">
    <property type="entry name" value="Gly_tRNA_synth_beta"/>
    <property type="match status" value="1"/>
</dbReference>
<evidence type="ECO:0000256" key="2">
    <source>
        <dbReference type="ARBA" id="ARBA00008226"/>
    </source>
</evidence>
<evidence type="ECO:0000256" key="3">
    <source>
        <dbReference type="ARBA" id="ARBA00022490"/>
    </source>
</evidence>
<keyword evidence="5 10" id="KW-0547">Nucleotide-binding</keyword>
<comment type="catalytic activity">
    <reaction evidence="9 10">
        <text>tRNA(Gly) + glycine + ATP = glycyl-tRNA(Gly) + AMP + diphosphate</text>
        <dbReference type="Rhea" id="RHEA:16013"/>
        <dbReference type="Rhea" id="RHEA-COMP:9664"/>
        <dbReference type="Rhea" id="RHEA-COMP:9683"/>
        <dbReference type="ChEBI" id="CHEBI:30616"/>
        <dbReference type="ChEBI" id="CHEBI:33019"/>
        <dbReference type="ChEBI" id="CHEBI:57305"/>
        <dbReference type="ChEBI" id="CHEBI:78442"/>
        <dbReference type="ChEBI" id="CHEBI:78522"/>
        <dbReference type="ChEBI" id="CHEBI:456215"/>
        <dbReference type="EC" id="6.1.1.14"/>
    </reaction>
</comment>
<dbReference type="NCBIfam" id="TIGR00211">
    <property type="entry name" value="glyS"/>
    <property type="match status" value="1"/>
</dbReference>